<feature type="transmembrane region" description="Helical" evidence="1">
    <location>
        <begin position="12"/>
        <end position="35"/>
    </location>
</feature>
<proteinExistence type="predicted"/>
<reference evidence="2 3" key="1">
    <citation type="submission" date="2019-12" db="EMBL/GenBank/DDBJ databases">
        <title>Genomic-based taxomic classification of the family Erythrobacteraceae.</title>
        <authorList>
            <person name="Xu L."/>
        </authorList>
    </citation>
    <scope>NUCLEOTIDE SEQUENCE [LARGE SCALE GENOMIC DNA]</scope>
    <source>
        <strain evidence="2 3">MCCC 1K01500</strain>
    </source>
</reference>
<evidence type="ECO:0000313" key="2">
    <source>
        <dbReference type="EMBL" id="MXO58478.1"/>
    </source>
</evidence>
<keyword evidence="3" id="KW-1185">Reference proteome</keyword>
<dbReference type="EMBL" id="WTYM01000026">
    <property type="protein sequence ID" value="MXO58478.1"/>
    <property type="molecule type" value="Genomic_DNA"/>
</dbReference>
<evidence type="ECO:0000256" key="1">
    <source>
        <dbReference type="SAM" id="Phobius"/>
    </source>
</evidence>
<dbReference type="RefSeq" id="WP_159791991.1">
    <property type="nucleotide sequence ID" value="NZ_WTYM01000026.1"/>
</dbReference>
<evidence type="ECO:0000313" key="3">
    <source>
        <dbReference type="Proteomes" id="UP000433652"/>
    </source>
</evidence>
<keyword evidence="1" id="KW-0472">Membrane</keyword>
<gene>
    <name evidence="2" type="ORF">GRI89_02810</name>
</gene>
<feature type="transmembrane region" description="Helical" evidence="1">
    <location>
        <begin position="107"/>
        <end position="130"/>
    </location>
</feature>
<keyword evidence="1" id="KW-1133">Transmembrane helix</keyword>
<dbReference type="Proteomes" id="UP000433652">
    <property type="component" value="Unassembled WGS sequence"/>
</dbReference>
<sequence>MKAYWKAVLGHLGLAAYDVIFVAFFSLAPLLLGRLAAVVNKNSTEDYWAFLSNGQLAFFSMGSLATLALLCIRKKLPDSATLWIGLGSIACMLFLVALVAIDPTLQKGQAFVGVAAFWLYLGVLVVRILADAMKSVNSGDALQAGATVASKVQDELQRRKGGHNEN</sequence>
<feature type="transmembrane region" description="Helical" evidence="1">
    <location>
        <begin position="82"/>
        <end position="101"/>
    </location>
</feature>
<organism evidence="2 3">
    <name type="scientific">Croceibacterium salegens</name>
    <dbReference type="NCBI Taxonomy" id="1737568"/>
    <lineage>
        <taxon>Bacteria</taxon>
        <taxon>Pseudomonadati</taxon>
        <taxon>Pseudomonadota</taxon>
        <taxon>Alphaproteobacteria</taxon>
        <taxon>Sphingomonadales</taxon>
        <taxon>Erythrobacteraceae</taxon>
        <taxon>Croceibacterium</taxon>
    </lineage>
</organism>
<keyword evidence="1" id="KW-0812">Transmembrane</keyword>
<comment type="caution">
    <text evidence="2">The sequence shown here is derived from an EMBL/GenBank/DDBJ whole genome shotgun (WGS) entry which is preliminary data.</text>
</comment>
<protein>
    <submittedName>
        <fullName evidence="2">Uncharacterized protein</fullName>
    </submittedName>
</protein>
<feature type="transmembrane region" description="Helical" evidence="1">
    <location>
        <begin position="47"/>
        <end position="70"/>
    </location>
</feature>
<dbReference type="AlphaFoldDB" id="A0A6I4ST11"/>
<name>A0A6I4ST11_9SPHN</name>
<accession>A0A6I4ST11</accession>